<feature type="region of interest" description="Disordered" evidence="6">
    <location>
        <begin position="146"/>
        <end position="165"/>
    </location>
</feature>
<feature type="domain" description="TF-B3" evidence="7">
    <location>
        <begin position="1"/>
        <end position="93"/>
    </location>
</feature>
<dbReference type="AlphaFoldDB" id="A0A4D6LMU4"/>
<dbReference type="Pfam" id="PF02362">
    <property type="entry name" value="B3"/>
    <property type="match status" value="3"/>
</dbReference>
<dbReference type="GO" id="GO:0005634">
    <property type="term" value="C:nucleus"/>
    <property type="evidence" value="ECO:0007669"/>
    <property type="project" value="UniProtKB-SubCell"/>
</dbReference>
<evidence type="ECO:0000256" key="5">
    <source>
        <dbReference type="ARBA" id="ARBA00023242"/>
    </source>
</evidence>
<dbReference type="InterPro" id="IPR003340">
    <property type="entry name" value="B3_DNA-bd"/>
</dbReference>
<evidence type="ECO:0000256" key="4">
    <source>
        <dbReference type="ARBA" id="ARBA00023163"/>
    </source>
</evidence>
<dbReference type="EMBL" id="CP039348">
    <property type="protein sequence ID" value="QCD89860.1"/>
    <property type="molecule type" value="Genomic_DNA"/>
</dbReference>
<reference evidence="8 9" key="1">
    <citation type="submission" date="2019-04" db="EMBL/GenBank/DDBJ databases">
        <title>An improved genome assembly and genetic linkage map for asparagus bean, Vigna unguiculata ssp. sesquipedialis.</title>
        <authorList>
            <person name="Xia Q."/>
            <person name="Zhang R."/>
            <person name="Dong Y."/>
        </authorList>
    </citation>
    <scope>NUCLEOTIDE SEQUENCE [LARGE SCALE GENOMIC DNA]</scope>
    <source>
        <tissue evidence="8">Leaf</tissue>
    </source>
</reference>
<name>A0A4D6LMU4_VIGUN</name>
<dbReference type="SUPFAM" id="SSF101936">
    <property type="entry name" value="DNA-binding pseudobarrel domain"/>
    <property type="match status" value="3"/>
</dbReference>
<evidence type="ECO:0000313" key="8">
    <source>
        <dbReference type="EMBL" id="QCD89860.1"/>
    </source>
</evidence>
<organism evidence="8 9">
    <name type="scientific">Vigna unguiculata</name>
    <name type="common">Cowpea</name>
    <dbReference type="NCBI Taxonomy" id="3917"/>
    <lineage>
        <taxon>Eukaryota</taxon>
        <taxon>Viridiplantae</taxon>
        <taxon>Streptophyta</taxon>
        <taxon>Embryophyta</taxon>
        <taxon>Tracheophyta</taxon>
        <taxon>Spermatophyta</taxon>
        <taxon>Magnoliopsida</taxon>
        <taxon>eudicotyledons</taxon>
        <taxon>Gunneridae</taxon>
        <taxon>Pentapetalae</taxon>
        <taxon>rosids</taxon>
        <taxon>fabids</taxon>
        <taxon>Fabales</taxon>
        <taxon>Fabaceae</taxon>
        <taxon>Papilionoideae</taxon>
        <taxon>50 kb inversion clade</taxon>
        <taxon>NPAAA clade</taxon>
        <taxon>indigoferoid/millettioid clade</taxon>
        <taxon>Phaseoleae</taxon>
        <taxon>Vigna</taxon>
    </lineage>
</organism>
<keyword evidence="3" id="KW-0238">DNA-binding</keyword>
<accession>A0A4D6LMU4</accession>
<evidence type="ECO:0000256" key="6">
    <source>
        <dbReference type="SAM" id="MobiDB-lite"/>
    </source>
</evidence>
<dbReference type="GO" id="GO:0003677">
    <property type="term" value="F:DNA binding"/>
    <property type="evidence" value="ECO:0007669"/>
    <property type="project" value="UniProtKB-KW"/>
</dbReference>
<keyword evidence="9" id="KW-1185">Reference proteome</keyword>
<dbReference type="PANTHER" id="PTHR31391:SF64">
    <property type="entry name" value="B3 DOMAIN-CONTAINING PROTEIN OS06G0112300"/>
    <property type="match status" value="1"/>
</dbReference>
<protein>
    <recommendedName>
        <fullName evidence="7">TF-B3 domain-containing protein</fullName>
    </recommendedName>
</protein>
<feature type="domain" description="TF-B3" evidence="7">
    <location>
        <begin position="343"/>
        <end position="440"/>
    </location>
</feature>
<evidence type="ECO:0000259" key="7">
    <source>
        <dbReference type="PROSITE" id="PS50863"/>
    </source>
</evidence>
<dbReference type="SMART" id="SM01019">
    <property type="entry name" value="B3"/>
    <property type="match status" value="3"/>
</dbReference>
<dbReference type="Proteomes" id="UP000501690">
    <property type="component" value="Linkage Group LG4"/>
</dbReference>
<dbReference type="PANTHER" id="PTHR31391">
    <property type="entry name" value="B3 DOMAIN-CONTAINING PROTEIN OS11G0197600-RELATED"/>
    <property type="match status" value="1"/>
</dbReference>
<dbReference type="PROSITE" id="PS50863">
    <property type="entry name" value="B3"/>
    <property type="match status" value="3"/>
</dbReference>
<gene>
    <name evidence="8" type="ORF">DEO72_LG4g810</name>
</gene>
<comment type="subcellular location">
    <subcellularLocation>
        <location evidence="1">Nucleus</location>
    </subcellularLocation>
</comment>
<dbReference type="CDD" id="cd10017">
    <property type="entry name" value="B3_DNA"/>
    <property type="match status" value="3"/>
</dbReference>
<feature type="domain" description="TF-B3" evidence="7">
    <location>
        <begin position="207"/>
        <end position="299"/>
    </location>
</feature>
<evidence type="ECO:0000256" key="1">
    <source>
        <dbReference type="ARBA" id="ARBA00004123"/>
    </source>
</evidence>
<sequence>MHVSFIILAKIRILQKLPKNFTTKYGDGISDPVFLNLPDNTEWKIYWTKHEGEIWFREGWKEFATRYFLDHGDLVLFKYVGISRFDVHIFDKSAVEIDYRSHFTHDNPVDSVETLDEQCDDGTDNIVYNSDDSEENLDEQCIRSPNGVNLHQDDQSRSAGFQKPKFTKQKLDGEKGKSIFDDECPKVEQSTSLVLNRATTSKSMHPSFKLVVLPSFIISDSLVIPSEFSEQYLKKTRAVVLLEVTDGRSWPVIFSAPRIIAGWKKFASENNLRVDDVCVFELITKIQSLAFKVSIIPYAGKPTTPISHEKCILQLTLEGGSSSVRTLVGKREEGSEFSSENPFFMSTLSWQGNTTRCPRVPSKFARKYLVGVNHDCIMMQFRNIVWPVTVVLTKSDLSGTLSAGWPMFSRANKLRAGDVCIFELVNREDITLDVHVFRDHIEDNSRTDIDGWSDY</sequence>
<keyword evidence="2" id="KW-0805">Transcription regulation</keyword>
<dbReference type="InterPro" id="IPR044837">
    <property type="entry name" value="REM16-like"/>
</dbReference>
<evidence type="ECO:0000256" key="3">
    <source>
        <dbReference type="ARBA" id="ARBA00023125"/>
    </source>
</evidence>
<evidence type="ECO:0000313" key="9">
    <source>
        <dbReference type="Proteomes" id="UP000501690"/>
    </source>
</evidence>
<evidence type="ECO:0000256" key="2">
    <source>
        <dbReference type="ARBA" id="ARBA00023015"/>
    </source>
</evidence>
<keyword evidence="5" id="KW-0539">Nucleus</keyword>
<keyword evidence="4" id="KW-0804">Transcription</keyword>
<proteinExistence type="predicted"/>
<dbReference type="Gene3D" id="2.40.330.10">
    <property type="entry name" value="DNA-binding pseudobarrel domain"/>
    <property type="match status" value="3"/>
</dbReference>
<dbReference type="InterPro" id="IPR015300">
    <property type="entry name" value="DNA-bd_pseudobarrel_sf"/>
</dbReference>